<dbReference type="Pfam" id="PF12848">
    <property type="entry name" value="ABC_tran_Xtn"/>
    <property type="match status" value="1"/>
</dbReference>
<accession>B7GEF1</accession>
<dbReference type="STRING" id="556484.B7GEF1"/>
<dbReference type="PANTHER" id="PTHR42855">
    <property type="entry name" value="ABC TRANSPORTER ATP-BINDING SUBUNIT"/>
    <property type="match status" value="1"/>
</dbReference>
<protein>
    <recommendedName>
        <fullName evidence="8">ABC transporter domain-containing protein</fullName>
    </recommendedName>
</protein>
<dbReference type="InParanoid" id="B7GEF1"/>
<dbReference type="AlphaFoldDB" id="B7GEF1"/>
<feature type="domain" description="ABC transporter" evidence="8">
    <location>
        <begin position="277"/>
        <end position="538"/>
    </location>
</feature>
<feature type="chain" id="PRO_5002856084" description="ABC transporter domain-containing protein" evidence="7">
    <location>
        <begin position="26"/>
        <end position="879"/>
    </location>
</feature>
<dbReference type="GO" id="GO:0005524">
    <property type="term" value="F:ATP binding"/>
    <property type="evidence" value="ECO:0007669"/>
    <property type="project" value="UniProtKB-KW"/>
</dbReference>
<evidence type="ECO:0000256" key="1">
    <source>
        <dbReference type="ARBA" id="ARBA00022737"/>
    </source>
</evidence>
<evidence type="ECO:0000256" key="5">
    <source>
        <dbReference type="SAM" id="Coils"/>
    </source>
</evidence>
<feature type="coiled-coil region" evidence="5">
    <location>
        <begin position="83"/>
        <end position="110"/>
    </location>
</feature>
<comment type="similarity">
    <text evidence="4">Belongs to the ABC transporter superfamily. ABCF family. EF3 (TC 3.A.1.121) subfamily.</text>
</comment>
<dbReference type="HOGENOM" id="CLU_000604_36_0_1"/>
<dbReference type="FunFam" id="3.40.50.300:FF:000309">
    <property type="entry name" value="ABC transporter ATP-binding protein"/>
    <property type="match status" value="1"/>
</dbReference>
<dbReference type="SUPFAM" id="SSF52540">
    <property type="entry name" value="P-loop containing nucleoside triphosphate hydrolases"/>
    <property type="match status" value="2"/>
</dbReference>
<evidence type="ECO:0000256" key="7">
    <source>
        <dbReference type="SAM" id="SignalP"/>
    </source>
</evidence>
<reference evidence="9 10" key="1">
    <citation type="journal article" date="2008" name="Nature">
        <title>The Phaeodactylum genome reveals the evolutionary history of diatom genomes.</title>
        <authorList>
            <person name="Bowler C."/>
            <person name="Allen A.E."/>
            <person name="Badger J.H."/>
            <person name="Grimwood J."/>
            <person name="Jabbari K."/>
            <person name="Kuo A."/>
            <person name="Maheswari U."/>
            <person name="Martens C."/>
            <person name="Maumus F."/>
            <person name="Otillar R.P."/>
            <person name="Rayko E."/>
            <person name="Salamov A."/>
            <person name="Vandepoele K."/>
            <person name="Beszteri B."/>
            <person name="Gruber A."/>
            <person name="Heijde M."/>
            <person name="Katinka M."/>
            <person name="Mock T."/>
            <person name="Valentin K."/>
            <person name="Verret F."/>
            <person name="Berges J.A."/>
            <person name="Brownlee C."/>
            <person name="Cadoret J.P."/>
            <person name="Chiovitti A."/>
            <person name="Choi C.J."/>
            <person name="Coesel S."/>
            <person name="De Martino A."/>
            <person name="Detter J.C."/>
            <person name="Durkin C."/>
            <person name="Falciatore A."/>
            <person name="Fournet J."/>
            <person name="Haruta M."/>
            <person name="Huysman M.J."/>
            <person name="Jenkins B.D."/>
            <person name="Jiroutova K."/>
            <person name="Jorgensen R.E."/>
            <person name="Joubert Y."/>
            <person name="Kaplan A."/>
            <person name="Kroger N."/>
            <person name="Kroth P.G."/>
            <person name="La Roche J."/>
            <person name="Lindquist E."/>
            <person name="Lommer M."/>
            <person name="Martin-Jezequel V."/>
            <person name="Lopez P.J."/>
            <person name="Lucas S."/>
            <person name="Mangogna M."/>
            <person name="McGinnis K."/>
            <person name="Medlin L.K."/>
            <person name="Montsant A."/>
            <person name="Oudot-Le Secq M.P."/>
            <person name="Napoli C."/>
            <person name="Obornik M."/>
            <person name="Parker M.S."/>
            <person name="Petit J.L."/>
            <person name="Porcel B.M."/>
            <person name="Poulsen N."/>
            <person name="Robison M."/>
            <person name="Rychlewski L."/>
            <person name="Rynearson T.A."/>
            <person name="Schmutz J."/>
            <person name="Shapiro H."/>
            <person name="Siaut M."/>
            <person name="Stanley M."/>
            <person name="Sussman M.R."/>
            <person name="Taylor A.R."/>
            <person name="Vardi A."/>
            <person name="von Dassow P."/>
            <person name="Vyverman W."/>
            <person name="Willis A."/>
            <person name="Wyrwicz L.S."/>
            <person name="Rokhsar D.S."/>
            <person name="Weissenbach J."/>
            <person name="Armbrust E.V."/>
            <person name="Green B.R."/>
            <person name="Van de Peer Y."/>
            <person name="Grigoriev I.V."/>
        </authorList>
    </citation>
    <scope>NUCLEOTIDE SEQUENCE [LARGE SCALE GENOMIC DNA]</scope>
    <source>
        <strain evidence="9 10">CCAP 1055/1</strain>
    </source>
</reference>
<keyword evidence="5" id="KW-0175">Coiled coil</keyword>
<dbReference type="GO" id="GO:0016887">
    <property type="term" value="F:ATP hydrolysis activity"/>
    <property type="evidence" value="ECO:0007669"/>
    <property type="project" value="InterPro"/>
</dbReference>
<dbReference type="EMBL" id="CM000633">
    <property type="protein sequence ID" value="EEC42964.1"/>
    <property type="molecule type" value="Genomic_DNA"/>
</dbReference>
<feature type="region of interest" description="Disordered" evidence="6">
    <location>
        <begin position="122"/>
        <end position="142"/>
    </location>
</feature>
<dbReference type="InterPro" id="IPR051309">
    <property type="entry name" value="ABCF_ATPase"/>
</dbReference>
<name>B7GEF1_PHATC</name>
<evidence type="ECO:0000313" key="9">
    <source>
        <dbReference type="EMBL" id="EEC42964.1"/>
    </source>
</evidence>
<dbReference type="Proteomes" id="UP000000759">
    <property type="component" value="Chromosome 31"/>
</dbReference>
<feature type="signal peptide" evidence="7">
    <location>
        <begin position="1"/>
        <end position="25"/>
    </location>
</feature>
<sequence>MTRWDSNRRQVSSTLLLYCAVSCEAFSGSFYTHTQPSAPTRPSFVGTRSAGTRLFAKKKKSPAAMALEKLDNLSFLDEEVPLSKKEQLQLEKKQQKLVKQQQELQAIDAVEDESSAKIKTPVEKHAAQGDSVEFQPSQPKKLSKKEEMLQKALELEAADEASANAISSDFDEPQLSKKELKALLKKEEKMAAKLEKKMAKKQQVVDNDERDESLTATDATVDDEISVNMDVNEVFNGEETDEEAPKIRLSLEDKIRKERPPPRIRVMESSQPGYQSLRLEDIGITFRNQEVLKDVTWGVQTGDRIGLVGANGAGKTTQLRILAGELEPTTGDVVKSSKDLRVAMLRQEFIDELVPERTLREEFLSIFGVENQILEDLKSSEQELESTPPENSEKMQEILDRMQELQNKAENKAVYALESRVQKVMDLMGFTDDETEDLVASFSGGWKMRIGLGKVLLKDPNILLLDEPTNHLDLDSVEWLESFLRQQNIPMVIVSHDREFLDQVCTKIVDAEGGICTEYEGNYSRFLQLKKARMDAWQAAYDAQEKKIKEERKWIQKFKVKQPQAVKQRQAKLEKQIKSDDYVKKPPFVGKPFRFRFPDAPRLSPEVANVKHLSHAYRNEQAQNRLFEDCELFIEKGDRIAVLGPNGSGKSTLLRLLVGREKPDDGSAEIIGQNVIMNYFEQNQADALDLDKTVLETIQGNSSGQSYNELRALLGQFLFKGDAVDKKIEFLSGGEKARLSLCCMMLRPANLLILDEPTNHLDIPAKEMLEEALQHFMGSIMVVSHDRYFISKVATSIVAIEDRKLAKYQGDYKFYMEKSTHIKEKVEARYVSGVDRIESAPIIDLEEIVKPKKNFGGAKTAGLVTRKDKGIKNAKRMKT</sequence>
<keyword evidence="3" id="KW-0067">ATP-binding</keyword>
<feature type="domain" description="ABC transporter" evidence="8">
    <location>
        <begin position="611"/>
        <end position="827"/>
    </location>
</feature>
<dbReference type="SMART" id="SM00382">
    <property type="entry name" value="AAA"/>
    <property type="match status" value="2"/>
</dbReference>
<dbReference type="eggNOG" id="KOG0927">
    <property type="taxonomic scope" value="Eukaryota"/>
</dbReference>
<evidence type="ECO:0000313" key="10">
    <source>
        <dbReference type="Proteomes" id="UP000000759"/>
    </source>
</evidence>
<dbReference type="PaxDb" id="2850-Phatr17043"/>
<keyword evidence="2" id="KW-0547">Nucleotide-binding</keyword>
<evidence type="ECO:0000256" key="4">
    <source>
        <dbReference type="ARBA" id="ARBA00061344"/>
    </source>
</evidence>
<dbReference type="FunFam" id="3.40.50.300:FF:000011">
    <property type="entry name" value="Putative ABC transporter ATP-binding component"/>
    <property type="match status" value="1"/>
</dbReference>
<evidence type="ECO:0000256" key="3">
    <source>
        <dbReference type="ARBA" id="ARBA00022840"/>
    </source>
</evidence>
<dbReference type="InterPro" id="IPR003439">
    <property type="entry name" value="ABC_transporter-like_ATP-bd"/>
</dbReference>
<dbReference type="GeneID" id="7199375"/>
<evidence type="ECO:0000259" key="8">
    <source>
        <dbReference type="PROSITE" id="PS50893"/>
    </source>
</evidence>
<dbReference type="InterPro" id="IPR003593">
    <property type="entry name" value="AAA+_ATPase"/>
</dbReference>
<dbReference type="KEGG" id="pti:PHATRDRAFT_50537"/>
<dbReference type="RefSeq" id="XP_002185477.1">
    <property type="nucleotide sequence ID" value="XM_002185441.1"/>
</dbReference>
<dbReference type="OMA" id="QWTPVGD"/>
<dbReference type="GO" id="GO:0003676">
    <property type="term" value="F:nucleic acid binding"/>
    <property type="evidence" value="ECO:0007669"/>
    <property type="project" value="UniProtKB-ARBA"/>
</dbReference>
<dbReference type="InterPro" id="IPR032781">
    <property type="entry name" value="ABC_tran_Xtn"/>
</dbReference>
<dbReference type="CDD" id="cd03221">
    <property type="entry name" value="ABCF_EF-3"/>
    <property type="match status" value="2"/>
</dbReference>
<proteinExistence type="inferred from homology"/>
<feature type="coiled-coil region" evidence="5">
    <location>
        <begin position="177"/>
        <end position="211"/>
    </location>
</feature>
<keyword evidence="7" id="KW-0732">Signal</keyword>
<dbReference type="InterPro" id="IPR017871">
    <property type="entry name" value="ABC_transporter-like_CS"/>
</dbReference>
<dbReference type="Gene3D" id="3.40.50.300">
    <property type="entry name" value="P-loop containing nucleotide triphosphate hydrolases"/>
    <property type="match status" value="2"/>
</dbReference>
<reference evidence="10" key="2">
    <citation type="submission" date="2008-08" db="EMBL/GenBank/DDBJ databases">
        <authorList>
            <consortium name="Diatom Consortium"/>
            <person name="Grigoriev I."/>
            <person name="Grimwood J."/>
            <person name="Kuo A."/>
            <person name="Otillar R.P."/>
            <person name="Salamov A."/>
            <person name="Detter J.C."/>
            <person name="Lindquist E."/>
            <person name="Shapiro H."/>
            <person name="Lucas S."/>
            <person name="Glavina del Rio T."/>
            <person name="Pitluck S."/>
            <person name="Rokhsar D."/>
            <person name="Bowler C."/>
        </authorList>
    </citation>
    <scope>GENOME REANNOTATION</scope>
    <source>
        <strain evidence="10">CCAP 1055/1</strain>
    </source>
</reference>
<dbReference type="InterPro" id="IPR027417">
    <property type="entry name" value="P-loop_NTPase"/>
</dbReference>
<organism evidence="9 10">
    <name type="scientific">Phaeodactylum tricornutum (strain CCAP 1055/1)</name>
    <dbReference type="NCBI Taxonomy" id="556484"/>
    <lineage>
        <taxon>Eukaryota</taxon>
        <taxon>Sar</taxon>
        <taxon>Stramenopiles</taxon>
        <taxon>Ochrophyta</taxon>
        <taxon>Bacillariophyta</taxon>
        <taxon>Bacillariophyceae</taxon>
        <taxon>Bacillariophycidae</taxon>
        <taxon>Naviculales</taxon>
        <taxon>Phaeodactylaceae</taxon>
        <taxon>Phaeodactylum</taxon>
    </lineage>
</organism>
<dbReference type="PROSITE" id="PS50893">
    <property type="entry name" value="ABC_TRANSPORTER_2"/>
    <property type="match status" value="2"/>
</dbReference>
<keyword evidence="10" id="KW-1185">Reference proteome</keyword>
<keyword evidence="1" id="KW-0677">Repeat</keyword>
<evidence type="ECO:0000256" key="2">
    <source>
        <dbReference type="ARBA" id="ARBA00022741"/>
    </source>
</evidence>
<dbReference type="PANTHER" id="PTHR42855:SF1">
    <property type="entry name" value="ABC TRANSPORTER DOMAIN-CONTAINING PROTEIN"/>
    <property type="match status" value="1"/>
</dbReference>
<evidence type="ECO:0000256" key="6">
    <source>
        <dbReference type="SAM" id="MobiDB-lite"/>
    </source>
</evidence>
<gene>
    <name evidence="9" type="ORF">PHATRDRAFT_50537</name>
</gene>
<dbReference type="PROSITE" id="PS00211">
    <property type="entry name" value="ABC_TRANSPORTER_1"/>
    <property type="match status" value="2"/>
</dbReference>
<dbReference type="OrthoDB" id="2110130at2759"/>
<dbReference type="Pfam" id="PF00005">
    <property type="entry name" value="ABC_tran"/>
    <property type="match status" value="2"/>
</dbReference>